<evidence type="ECO:0008006" key="3">
    <source>
        <dbReference type="Google" id="ProtNLM"/>
    </source>
</evidence>
<feature type="non-terminal residue" evidence="1">
    <location>
        <position position="1"/>
    </location>
</feature>
<name>A0A3D8ILX4_9HELI</name>
<proteinExistence type="predicted"/>
<comment type="caution">
    <text evidence="1">The sequence shown here is derived from an EMBL/GenBank/DDBJ whole genome shotgun (WGS) entry which is preliminary data.</text>
</comment>
<organism evidence="1 2">
    <name type="scientific">Helicobacter cholecystus</name>
    <dbReference type="NCBI Taxonomy" id="45498"/>
    <lineage>
        <taxon>Bacteria</taxon>
        <taxon>Pseudomonadati</taxon>
        <taxon>Campylobacterota</taxon>
        <taxon>Epsilonproteobacteria</taxon>
        <taxon>Campylobacterales</taxon>
        <taxon>Helicobacteraceae</taxon>
        <taxon>Helicobacter</taxon>
    </lineage>
</organism>
<feature type="non-terminal residue" evidence="1">
    <location>
        <position position="142"/>
    </location>
</feature>
<dbReference type="RefSeq" id="WP_170125584.1">
    <property type="nucleotide sequence ID" value="NZ_NXLU01000038.1"/>
</dbReference>
<dbReference type="Proteomes" id="UP000257067">
    <property type="component" value="Unassembled WGS sequence"/>
</dbReference>
<evidence type="ECO:0000313" key="2">
    <source>
        <dbReference type="Proteomes" id="UP000257067"/>
    </source>
</evidence>
<keyword evidence="2" id="KW-1185">Reference proteome</keyword>
<dbReference type="EMBL" id="NXLU01000038">
    <property type="protein sequence ID" value="RDU65955.1"/>
    <property type="molecule type" value="Genomic_DNA"/>
</dbReference>
<dbReference type="AlphaFoldDB" id="A0A3D8ILX4"/>
<reference evidence="1 2" key="1">
    <citation type="submission" date="2018-04" db="EMBL/GenBank/DDBJ databases">
        <title>Novel Campyloabacter and Helicobacter Species and Strains.</title>
        <authorList>
            <person name="Mannion A.J."/>
            <person name="Shen Z."/>
            <person name="Fox J.G."/>
        </authorList>
    </citation>
    <scope>NUCLEOTIDE SEQUENCE [LARGE SCALE GENOMIC DNA]</scope>
    <source>
        <strain evidence="1 2">ATCC 700242</strain>
    </source>
</reference>
<protein>
    <recommendedName>
        <fullName evidence="3">Autotransporter outer membrane beta-barrel domain-containing protein</fullName>
    </recommendedName>
</protein>
<sequence length="142" mass="13924">GISTSGGYSSSNTITLTGTNQSTLGAVSTNGNDNTNSTNTITANQTTKLTLTRLSAANGCKTAGNINTIKLGDTGTLEITEGGISANSRGKNVIKAGSITNTGGISANSRGKNVIEAGSITNTGGISTSGGYSSSNTITLTG</sequence>
<evidence type="ECO:0000313" key="1">
    <source>
        <dbReference type="EMBL" id="RDU65955.1"/>
    </source>
</evidence>
<gene>
    <name evidence="1" type="ORF">CQA62_06830</name>
</gene>
<accession>A0A3D8ILX4</accession>